<feature type="compositionally biased region" description="Low complexity" evidence="1">
    <location>
        <begin position="9"/>
        <end position="20"/>
    </location>
</feature>
<dbReference type="Proteomes" id="UP000308121">
    <property type="component" value="Unassembled WGS sequence"/>
</dbReference>
<organism evidence="4 5">
    <name type="scientific">Cellulomonas hominis</name>
    <dbReference type="NCBI Taxonomy" id="156981"/>
    <lineage>
        <taxon>Bacteria</taxon>
        <taxon>Bacillati</taxon>
        <taxon>Actinomycetota</taxon>
        <taxon>Actinomycetes</taxon>
        <taxon>Micrococcales</taxon>
        <taxon>Cellulomonadaceae</taxon>
        <taxon>Cellulomonas</taxon>
    </lineage>
</organism>
<feature type="region of interest" description="Disordered" evidence="1">
    <location>
        <begin position="119"/>
        <end position="192"/>
    </location>
</feature>
<feature type="region of interest" description="Disordered" evidence="1">
    <location>
        <begin position="1"/>
        <end position="106"/>
    </location>
</feature>
<feature type="compositionally biased region" description="Low complexity" evidence="1">
    <location>
        <begin position="119"/>
        <end position="133"/>
    </location>
</feature>
<feature type="transmembrane region" description="Helical" evidence="2">
    <location>
        <begin position="235"/>
        <end position="264"/>
    </location>
</feature>
<dbReference type="InterPro" id="IPR025241">
    <property type="entry name" value="DUF4190"/>
</dbReference>
<feature type="domain" description="DUF4190" evidence="3">
    <location>
        <begin position="200"/>
        <end position="254"/>
    </location>
</feature>
<dbReference type="OrthoDB" id="5197521at2"/>
<evidence type="ECO:0000313" key="5">
    <source>
        <dbReference type="Proteomes" id="UP000308121"/>
    </source>
</evidence>
<evidence type="ECO:0000259" key="3">
    <source>
        <dbReference type="Pfam" id="PF13828"/>
    </source>
</evidence>
<dbReference type="Pfam" id="PF13828">
    <property type="entry name" value="DUF4190"/>
    <property type="match status" value="1"/>
</dbReference>
<feature type="compositionally biased region" description="Low complexity" evidence="1">
    <location>
        <begin position="69"/>
        <end position="88"/>
    </location>
</feature>
<keyword evidence="2" id="KW-1133">Transmembrane helix</keyword>
<proteinExistence type="predicted"/>
<evidence type="ECO:0000256" key="1">
    <source>
        <dbReference type="SAM" id="MobiDB-lite"/>
    </source>
</evidence>
<keyword evidence="2" id="KW-0472">Membrane</keyword>
<comment type="caution">
    <text evidence="4">The sequence shown here is derived from an EMBL/GenBank/DDBJ whole genome shotgun (WGS) entry which is preliminary data.</text>
</comment>
<sequence>MSNDGSATPEPGQQPEQQPGSSAWPTPGSGTERPAAPAPSGYEASASGPAPSGYEAPSWPTPPGSGSDAPTAAYPTTPTAAYPTSSPYGAPASDAPTAAYPTSSPYGAPAGDAPTAAYPASSPYAAPGSGATGEQPAATPSGGYPQPGGGYPQPGGGQPGSPYPQPGGGYPGGGYPGGGYPQAPYSPNQYPAGSRTDGVSIAALVTGILGTGVVALVLGIVGLRRTKKNGTQGRGFAIAGVVLGGLGVLSWIVLGVVIGTAVVAHNNELADLRSSCESGDMQACDDLFYSAPSGSDDEEFGDTCGGRTDGSTLCTSVDPTRWTYGDDTELDALWDSCAAGDLAACDSLYSSAPSGSEYEEFGSTCGGTTDGSTFCDSGVTDGGADAGTDLGSSTGAQNYGDDPELDALWDACQAGSGAACDDLYWESGAGTAYEDFGTTCGNRVEFAVSCESEIGG</sequence>
<dbReference type="EMBL" id="SZYE01000033">
    <property type="protein sequence ID" value="TKR24349.1"/>
    <property type="molecule type" value="Genomic_DNA"/>
</dbReference>
<evidence type="ECO:0000256" key="2">
    <source>
        <dbReference type="SAM" id="Phobius"/>
    </source>
</evidence>
<gene>
    <name evidence="4" type="ORF">FA014_06485</name>
</gene>
<feature type="compositionally biased region" description="Gly residues" evidence="1">
    <location>
        <begin position="166"/>
        <end position="180"/>
    </location>
</feature>
<dbReference type="AlphaFoldDB" id="A0A7Z8NSG8"/>
<feature type="compositionally biased region" description="Gly residues" evidence="1">
    <location>
        <begin position="145"/>
        <end position="159"/>
    </location>
</feature>
<evidence type="ECO:0000313" key="4">
    <source>
        <dbReference type="EMBL" id="TKR24349.1"/>
    </source>
</evidence>
<reference evidence="4 5" key="1">
    <citation type="submission" date="2019-05" db="EMBL/GenBank/DDBJ databases">
        <title>Genome sequence of Cellulomonas hominis strain CS1.</title>
        <authorList>
            <person name="Belmont J."/>
            <person name="Maclea K.S."/>
        </authorList>
    </citation>
    <scope>NUCLEOTIDE SEQUENCE [LARGE SCALE GENOMIC DNA]</scope>
    <source>
        <strain evidence="4 5">CS1</strain>
    </source>
</reference>
<keyword evidence="2" id="KW-0812">Transmembrane</keyword>
<protein>
    <submittedName>
        <fullName evidence="4">DUF4190 domain-containing protein</fullName>
    </submittedName>
</protein>
<feature type="transmembrane region" description="Helical" evidence="2">
    <location>
        <begin position="201"/>
        <end position="223"/>
    </location>
</feature>
<accession>A0A7Z8NSG8</accession>
<name>A0A7Z8NSG8_9CELL</name>
<dbReference type="RefSeq" id="WP_154728884.1">
    <property type="nucleotide sequence ID" value="NZ_SZYE01000033.1"/>
</dbReference>